<dbReference type="AlphaFoldDB" id="A0A0U1D356"/>
<dbReference type="Proteomes" id="UP000182227">
    <property type="component" value="Unassembled WGS sequence"/>
</dbReference>
<proteinExistence type="predicted"/>
<accession>A0A0U1D356</accession>
<sequence length="55" mass="6565">MPDYISHRPGFVYRLGCDPTPAPLSEIRRRFPVFPPSRWRTRTEDLKKLFSTEED</sequence>
<name>A0A0U1D356_9MYCO</name>
<organism evidence="1 2">
    <name type="scientific">Mycolicibacterium conceptionense</name>
    <dbReference type="NCBI Taxonomy" id="451644"/>
    <lineage>
        <taxon>Bacteria</taxon>
        <taxon>Bacillati</taxon>
        <taxon>Actinomycetota</taxon>
        <taxon>Actinomycetes</taxon>
        <taxon>Mycobacteriales</taxon>
        <taxon>Mycobacteriaceae</taxon>
        <taxon>Mycolicibacterium</taxon>
    </lineage>
</organism>
<dbReference type="EMBL" id="CTEF01000001">
    <property type="protein sequence ID" value="CQD07207.1"/>
    <property type="molecule type" value="Genomic_DNA"/>
</dbReference>
<dbReference type="GeneID" id="44300533"/>
<evidence type="ECO:0000313" key="1">
    <source>
        <dbReference type="EMBL" id="CQD07207.1"/>
    </source>
</evidence>
<reference evidence="1 2" key="1">
    <citation type="submission" date="2015-03" db="EMBL/GenBank/DDBJ databases">
        <authorList>
            <person name="Murphy D."/>
        </authorList>
    </citation>
    <scope>NUCLEOTIDE SEQUENCE [LARGE SCALE GENOMIC DNA]</scope>
    <source>
        <strain evidence="1 2">D16</strain>
    </source>
</reference>
<protein>
    <submittedName>
        <fullName evidence="1">Uncharacterized protein</fullName>
    </submittedName>
</protein>
<dbReference type="RefSeq" id="WP_165763155.1">
    <property type="nucleotide sequence ID" value="NZ_JACKVA010000035.1"/>
</dbReference>
<evidence type="ECO:0000313" key="2">
    <source>
        <dbReference type="Proteomes" id="UP000182227"/>
    </source>
</evidence>
<gene>
    <name evidence="1" type="ORF">BN970_01353</name>
</gene>